<accession>A0A423WV05</accession>
<comment type="caution">
    <text evidence="3">The sequence shown here is derived from an EMBL/GenBank/DDBJ whole genome shotgun (WGS) entry which is preliminary data.</text>
</comment>
<feature type="region of interest" description="Disordered" evidence="2">
    <location>
        <begin position="18"/>
        <end position="255"/>
    </location>
</feature>
<reference evidence="3 4" key="1">
    <citation type="submission" date="2015-09" db="EMBL/GenBank/DDBJ databases">
        <title>Host preference determinants of Valsa canker pathogens revealed by comparative genomics.</title>
        <authorList>
            <person name="Yin Z."/>
            <person name="Huang L."/>
        </authorList>
    </citation>
    <scope>NUCLEOTIDE SEQUENCE [LARGE SCALE GENOMIC DNA]</scope>
    <source>
        <strain evidence="3 4">03-1</strain>
    </source>
</reference>
<evidence type="ECO:0000256" key="2">
    <source>
        <dbReference type="SAM" id="MobiDB-lite"/>
    </source>
</evidence>
<sequence>MEDDLVVDCIIVAHDTNAPLGNKETSEGDANDQDGLTDNMAAQDMDSDDNIKTSTPSKASTLTKRFNLSPIQKRKARARPRFQPQLHSDVDDDYAPETSENSDGISSRVGEPMKSPIDLRPKKTRKSQNTRIASNCLQTTDNMGTKRPRSPDPETEQPQKRGVRKPLDEADSGQLGGLQSNARQRPVPRIPFMGKGKPKDDHQNKPTKITSDMTEDSSSDVPLAIRRRQKKKDDAPAKAPTNEIEDDSDDFPLVPTTRGRLRARVSSNLQSDPNKPSLQPQKNGNQLLSHTIQDTREQLEEANQELDKYREALKKERAKNRGLEQQRLLWEAKKLTNQDEDEAVAQGRTLLLGARSSPSTEMQGESASTLQIPRAEYQRFLDLNKKLESRLWAAEATRLKIMGGLSDHNLKRTAQNNDRTEVKCMTEALISAKQEETANLQRQLEQERESAKQSREYAQQTAEKARGLVDAVANLTEKLQKREAAVKENKELIASKSKLQRKVDSLESELQKTRQQSQAALQSKSGMETRNQKLGAELDKQQATVEQLNEQIEDIQEELDWYKDQLEKARRRYREDMLARDREEHQQMLYILDGF</sequence>
<evidence type="ECO:0000313" key="3">
    <source>
        <dbReference type="EMBL" id="ROW07222.1"/>
    </source>
</evidence>
<proteinExistence type="predicted"/>
<organism evidence="3 4">
    <name type="scientific">Cytospora schulzeri</name>
    <dbReference type="NCBI Taxonomy" id="448051"/>
    <lineage>
        <taxon>Eukaryota</taxon>
        <taxon>Fungi</taxon>
        <taxon>Dikarya</taxon>
        <taxon>Ascomycota</taxon>
        <taxon>Pezizomycotina</taxon>
        <taxon>Sordariomycetes</taxon>
        <taxon>Sordariomycetidae</taxon>
        <taxon>Diaporthales</taxon>
        <taxon>Cytosporaceae</taxon>
        <taxon>Cytospora</taxon>
    </lineage>
</organism>
<dbReference type="EMBL" id="LKEA01000008">
    <property type="protein sequence ID" value="ROW07222.1"/>
    <property type="molecule type" value="Genomic_DNA"/>
</dbReference>
<dbReference type="AlphaFoldDB" id="A0A423WV05"/>
<gene>
    <name evidence="3" type="ORF">VMCG_03774</name>
</gene>
<evidence type="ECO:0000256" key="1">
    <source>
        <dbReference type="SAM" id="Coils"/>
    </source>
</evidence>
<dbReference type="OrthoDB" id="10587128at2759"/>
<feature type="compositionally biased region" description="Polar residues" evidence="2">
    <location>
        <begin position="513"/>
        <end position="528"/>
    </location>
</feature>
<keyword evidence="1" id="KW-0175">Coiled coil</keyword>
<evidence type="ECO:0000313" key="4">
    <source>
        <dbReference type="Proteomes" id="UP000283895"/>
    </source>
</evidence>
<feature type="region of interest" description="Disordered" evidence="2">
    <location>
        <begin position="505"/>
        <end position="528"/>
    </location>
</feature>
<keyword evidence="4" id="KW-1185">Reference proteome</keyword>
<feature type="coiled-coil region" evidence="1">
    <location>
        <begin position="285"/>
        <end position="333"/>
    </location>
</feature>
<feature type="compositionally biased region" description="Polar residues" evidence="2">
    <location>
        <begin position="129"/>
        <end position="143"/>
    </location>
</feature>
<dbReference type="Proteomes" id="UP000283895">
    <property type="component" value="Unassembled WGS sequence"/>
</dbReference>
<feature type="compositionally biased region" description="Polar residues" evidence="2">
    <location>
        <begin position="52"/>
        <end position="70"/>
    </location>
</feature>
<protein>
    <submittedName>
        <fullName evidence="3">Uncharacterized protein</fullName>
    </submittedName>
</protein>
<dbReference type="STRING" id="356882.A0A423WV05"/>
<name>A0A423WV05_9PEZI</name>